<accession>A0A0C2IMU3</accession>
<dbReference type="Gene3D" id="2.60.40.200">
    <property type="entry name" value="Superoxide dismutase, copper/zinc binding domain"/>
    <property type="match status" value="1"/>
</dbReference>
<evidence type="ECO:0000256" key="9">
    <source>
        <dbReference type="SAM" id="SignalP"/>
    </source>
</evidence>
<comment type="catalytic activity">
    <reaction evidence="7">
        <text>2 superoxide + 2 H(+) = H2O2 + O2</text>
        <dbReference type="Rhea" id="RHEA:20696"/>
        <dbReference type="ChEBI" id="CHEBI:15378"/>
        <dbReference type="ChEBI" id="CHEBI:15379"/>
        <dbReference type="ChEBI" id="CHEBI:16240"/>
        <dbReference type="ChEBI" id="CHEBI:18421"/>
        <dbReference type="EC" id="1.15.1.1"/>
    </reaction>
</comment>
<dbReference type="HOGENOM" id="CLU_063073_0_0_1"/>
<proteinExistence type="inferred from homology"/>
<feature type="signal peptide" evidence="9">
    <location>
        <begin position="1"/>
        <end position="16"/>
    </location>
</feature>
<reference evidence="10 11" key="1">
    <citation type="journal article" date="2014" name="BMC Genomics">
        <title>Comparative genomics of the major fungal agents of human and animal Sporotrichosis: Sporothrix schenckii and Sporothrix brasiliensis.</title>
        <authorList>
            <person name="Teixeira M.M."/>
            <person name="de Almeida L.G."/>
            <person name="Kubitschek-Barreira P."/>
            <person name="Alves F.L."/>
            <person name="Kioshima E.S."/>
            <person name="Abadio A.K."/>
            <person name="Fernandes L."/>
            <person name="Derengowski L.S."/>
            <person name="Ferreira K.S."/>
            <person name="Souza R.C."/>
            <person name="Ruiz J.C."/>
            <person name="de Andrade N.C."/>
            <person name="Paes H.C."/>
            <person name="Nicola A.M."/>
            <person name="Albuquerque P."/>
            <person name="Gerber A.L."/>
            <person name="Martins V.P."/>
            <person name="Peconick L.D."/>
            <person name="Neto A.V."/>
            <person name="Chaucanez C.B."/>
            <person name="Silva P.A."/>
            <person name="Cunha O.L."/>
            <person name="de Oliveira F.F."/>
            <person name="dos Santos T.C."/>
            <person name="Barros A.L."/>
            <person name="Soares M.A."/>
            <person name="de Oliveira L.M."/>
            <person name="Marini M.M."/>
            <person name="Villalobos-Duno H."/>
            <person name="Cunha M.M."/>
            <person name="de Hoog S."/>
            <person name="da Silveira J.F."/>
            <person name="Henrissat B."/>
            <person name="Nino-Vega G.A."/>
            <person name="Cisalpino P.S."/>
            <person name="Mora-Montes H.M."/>
            <person name="Almeida S.R."/>
            <person name="Stajich J.E."/>
            <person name="Lopes-Bezerra L.M."/>
            <person name="Vasconcelos A.T."/>
            <person name="Felipe M.S."/>
        </authorList>
    </citation>
    <scope>NUCLEOTIDE SEQUENCE [LARGE SCALE GENOMIC DNA]</scope>
    <source>
        <strain evidence="10 11">5110</strain>
    </source>
</reference>
<dbReference type="InterPro" id="IPR036423">
    <property type="entry name" value="SOD-like_Cu/Zn_dom_sf"/>
</dbReference>
<dbReference type="EMBL" id="AWTV01000008">
    <property type="protein sequence ID" value="KIH90361.1"/>
    <property type="molecule type" value="Genomic_DNA"/>
</dbReference>
<evidence type="ECO:0000256" key="3">
    <source>
        <dbReference type="ARBA" id="ARBA00010457"/>
    </source>
</evidence>
<evidence type="ECO:0000256" key="1">
    <source>
        <dbReference type="ARBA" id="ARBA00004196"/>
    </source>
</evidence>
<dbReference type="GeneID" id="63674167"/>
<dbReference type="GO" id="GO:0004784">
    <property type="term" value="F:superoxide dismutase activity"/>
    <property type="evidence" value="ECO:0007669"/>
    <property type="project" value="UniProtKB-EC"/>
</dbReference>
<comment type="similarity">
    <text evidence="3">Belongs to the Cu-Zn superoxide dismutase family.</text>
</comment>
<evidence type="ECO:0000256" key="8">
    <source>
        <dbReference type="SAM" id="MobiDB-lite"/>
    </source>
</evidence>
<evidence type="ECO:0000256" key="5">
    <source>
        <dbReference type="ARBA" id="ARBA00022525"/>
    </source>
</evidence>
<evidence type="ECO:0000256" key="4">
    <source>
        <dbReference type="ARBA" id="ARBA00012682"/>
    </source>
</evidence>
<evidence type="ECO:0000256" key="6">
    <source>
        <dbReference type="ARBA" id="ARBA00022862"/>
    </source>
</evidence>
<keyword evidence="5" id="KW-0964">Secreted</keyword>
<evidence type="ECO:0000256" key="2">
    <source>
        <dbReference type="ARBA" id="ARBA00004613"/>
    </source>
</evidence>
<feature type="compositionally biased region" description="Low complexity" evidence="8">
    <location>
        <begin position="201"/>
        <end position="220"/>
    </location>
</feature>
<dbReference type="OrthoDB" id="159229at2759"/>
<dbReference type="AlphaFoldDB" id="A0A0C2IMU3"/>
<evidence type="ECO:0000313" key="10">
    <source>
        <dbReference type="EMBL" id="KIH90361.1"/>
    </source>
</evidence>
<organism evidence="10 11">
    <name type="scientific">Sporothrix brasiliensis 5110</name>
    <dbReference type="NCBI Taxonomy" id="1398154"/>
    <lineage>
        <taxon>Eukaryota</taxon>
        <taxon>Fungi</taxon>
        <taxon>Dikarya</taxon>
        <taxon>Ascomycota</taxon>
        <taxon>Pezizomycotina</taxon>
        <taxon>Sordariomycetes</taxon>
        <taxon>Sordariomycetidae</taxon>
        <taxon>Ophiostomatales</taxon>
        <taxon>Ophiostomataceae</taxon>
        <taxon>Sporothrix</taxon>
    </lineage>
</organism>
<dbReference type="SUPFAM" id="SSF49329">
    <property type="entry name" value="Cu,Zn superoxide dismutase-like"/>
    <property type="match status" value="1"/>
</dbReference>
<dbReference type="VEuPathDB" id="FungiDB:SPBR_00927"/>
<keyword evidence="11" id="KW-1185">Reference proteome</keyword>
<dbReference type="GO" id="GO:0046872">
    <property type="term" value="F:metal ion binding"/>
    <property type="evidence" value="ECO:0007669"/>
    <property type="project" value="InterPro"/>
</dbReference>
<gene>
    <name evidence="10" type="ORF">SPBR_00927</name>
</gene>
<evidence type="ECO:0000256" key="7">
    <source>
        <dbReference type="ARBA" id="ARBA00049204"/>
    </source>
</evidence>
<keyword evidence="6" id="KW-0049">Antioxidant</keyword>
<feature type="region of interest" description="Disordered" evidence="8">
    <location>
        <begin position="201"/>
        <end position="230"/>
    </location>
</feature>
<evidence type="ECO:0000313" key="11">
    <source>
        <dbReference type="Proteomes" id="UP000031575"/>
    </source>
</evidence>
<comment type="caution">
    <text evidence="10">The sequence shown here is derived from an EMBL/GenBank/DDBJ whole genome shotgun (WGS) entry which is preliminary data.</text>
</comment>
<dbReference type="RefSeq" id="XP_040618371.1">
    <property type="nucleotide sequence ID" value="XM_040759246.1"/>
</dbReference>
<feature type="chain" id="PRO_5002150546" description="superoxide dismutase" evidence="9">
    <location>
        <begin position="17"/>
        <end position="257"/>
    </location>
</feature>
<sequence length="257" mass="26005">MRVSTLLVASAAGVMAQDASGPLTGSRGNATVTHNNPANFTYVAILPSSAFAAGAFPEGGNFVGGVWAEAGPGGVGVTYRVNISHPPSTGGPFMYHVHTHPVPPNGNCSGALGHLDPYDRKDQPPCDSNLKETCQVGDLSGKYGDISSDPYSATYHDLYSSTDPNSESFIGNRSIVVHFANTTRITCANFTVAELTLTPANRTTTAPTGTRTGSGAGSPSNEPSSRVTVSAASGHSAGAAALGVGALGVLAAMVLAL</sequence>
<dbReference type="EC" id="1.15.1.1" evidence="4"/>
<comment type="subcellular location">
    <subcellularLocation>
        <location evidence="1">Cell envelope</location>
    </subcellularLocation>
    <subcellularLocation>
        <location evidence="2">Secreted</location>
    </subcellularLocation>
</comment>
<dbReference type="Proteomes" id="UP000031575">
    <property type="component" value="Unassembled WGS sequence"/>
</dbReference>
<dbReference type="GO" id="GO:0005576">
    <property type="term" value="C:extracellular region"/>
    <property type="evidence" value="ECO:0007669"/>
    <property type="project" value="UniProtKB-SubCell"/>
</dbReference>
<keyword evidence="9" id="KW-0732">Signal</keyword>
<name>A0A0C2IMU3_9PEZI</name>
<protein>
    <recommendedName>
        <fullName evidence="4">superoxide dismutase</fullName>
        <ecNumber evidence="4">1.15.1.1</ecNumber>
    </recommendedName>
</protein>
<dbReference type="FunFam" id="2.60.40.200:FF:000007">
    <property type="entry name" value="Cell surface Cu-only superoxide dismutase 5"/>
    <property type="match status" value="1"/>
</dbReference>